<evidence type="ECO:0000256" key="1">
    <source>
        <dbReference type="ARBA" id="ARBA00008725"/>
    </source>
</evidence>
<dbReference type="eggNOG" id="COG0226">
    <property type="taxonomic scope" value="Bacteria"/>
</dbReference>
<evidence type="ECO:0000256" key="4">
    <source>
        <dbReference type="PIRNR" id="PIRNR002756"/>
    </source>
</evidence>
<feature type="signal peptide" evidence="5">
    <location>
        <begin position="1"/>
        <end position="25"/>
    </location>
</feature>
<evidence type="ECO:0000256" key="5">
    <source>
        <dbReference type="SAM" id="SignalP"/>
    </source>
</evidence>
<dbReference type="Pfam" id="PF12849">
    <property type="entry name" value="PBP_like_2"/>
    <property type="match status" value="1"/>
</dbReference>
<comment type="similarity">
    <text evidence="1 4">Belongs to the PstS family.</text>
</comment>
<dbReference type="Gene3D" id="3.40.190.10">
    <property type="entry name" value="Periplasmic binding protein-like II"/>
    <property type="match status" value="2"/>
</dbReference>
<dbReference type="PANTHER" id="PTHR42996">
    <property type="entry name" value="PHOSPHATE-BINDING PROTEIN PSTS"/>
    <property type="match status" value="1"/>
</dbReference>
<feature type="chain" id="PRO_5004299263" description="Phosphate-binding protein" evidence="5">
    <location>
        <begin position="26"/>
        <end position="356"/>
    </location>
</feature>
<protein>
    <recommendedName>
        <fullName evidence="4">Phosphate-binding protein</fullName>
    </recommendedName>
</protein>
<feature type="domain" description="PBP" evidence="6">
    <location>
        <begin position="32"/>
        <end position="320"/>
    </location>
</feature>
<accession>Q83MW9</accession>
<dbReference type="InterPro" id="IPR050962">
    <property type="entry name" value="Phosphate-bind_PstS"/>
</dbReference>
<keyword evidence="2 4" id="KW-0813">Transport</keyword>
<dbReference type="GO" id="GO:0035435">
    <property type="term" value="P:phosphate ion transmembrane transport"/>
    <property type="evidence" value="ECO:0007669"/>
    <property type="project" value="InterPro"/>
</dbReference>
<gene>
    <name evidence="7" type="primary">phoS</name>
    <name evidence="7" type="ordered locus">TWT_355</name>
</gene>
<dbReference type="InterPro" id="IPR024370">
    <property type="entry name" value="PBP_domain"/>
</dbReference>
<dbReference type="HOGENOM" id="CLU_034528_0_0_11"/>
<evidence type="ECO:0000256" key="2">
    <source>
        <dbReference type="ARBA" id="ARBA00022448"/>
    </source>
</evidence>
<organism evidence="7 8">
    <name type="scientific">Tropheryma whipplei (strain Twist)</name>
    <name type="common">Whipple's bacillus</name>
    <dbReference type="NCBI Taxonomy" id="203267"/>
    <lineage>
        <taxon>Bacteria</taxon>
        <taxon>Bacillati</taxon>
        <taxon>Actinomycetota</taxon>
        <taxon>Actinomycetes</taxon>
        <taxon>Micrococcales</taxon>
        <taxon>Tropherymataceae</taxon>
        <taxon>Tropheryma</taxon>
    </lineage>
</organism>
<reference evidence="7 8" key="1">
    <citation type="journal article" date="2003" name="Genome Res.">
        <title>Tropheryma whipplei twist: a human pathogenic Actinobacteria with a reduced genome.</title>
        <authorList>
            <person name="Raoult D."/>
            <person name="Ogata H."/>
            <person name="Audic S."/>
            <person name="Robert C."/>
            <person name="Suhre K."/>
            <person name="Drancourt M."/>
            <person name="Claverie J.-M."/>
        </authorList>
    </citation>
    <scope>NUCLEOTIDE SEQUENCE [LARGE SCALE GENOMIC DNA]</scope>
    <source>
        <strain evidence="7 8">Twist</strain>
    </source>
</reference>
<evidence type="ECO:0000256" key="3">
    <source>
        <dbReference type="ARBA" id="ARBA00022592"/>
    </source>
</evidence>
<dbReference type="GO" id="GO:0043190">
    <property type="term" value="C:ATP-binding cassette (ABC) transporter complex"/>
    <property type="evidence" value="ECO:0007669"/>
    <property type="project" value="InterPro"/>
</dbReference>
<dbReference type="PROSITE" id="PS51257">
    <property type="entry name" value="PROKAR_LIPOPROTEIN"/>
    <property type="match status" value="1"/>
</dbReference>
<dbReference type="SUPFAM" id="SSF53850">
    <property type="entry name" value="Periplasmic binding protein-like II"/>
    <property type="match status" value="1"/>
</dbReference>
<dbReference type="Proteomes" id="UP000002200">
    <property type="component" value="Chromosome"/>
</dbReference>
<dbReference type="EMBL" id="AE014184">
    <property type="protein sequence ID" value="AAO44452.1"/>
    <property type="molecule type" value="Genomic_DNA"/>
</dbReference>
<dbReference type="CDD" id="cd13565">
    <property type="entry name" value="PBP2_PstS"/>
    <property type="match status" value="1"/>
</dbReference>
<dbReference type="NCBIfam" id="TIGR00975">
    <property type="entry name" value="3a0107s03"/>
    <property type="match status" value="1"/>
</dbReference>
<dbReference type="KEGG" id="twh:TWT_355"/>
<evidence type="ECO:0000313" key="7">
    <source>
        <dbReference type="EMBL" id="AAO44452.1"/>
    </source>
</evidence>
<evidence type="ECO:0000313" key="8">
    <source>
        <dbReference type="Proteomes" id="UP000002200"/>
    </source>
</evidence>
<dbReference type="STRING" id="203267.TWT_355"/>
<dbReference type="OrthoDB" id="9801510at2"/>
<evidence type="ECO:0000259" key="6">
    <source>
        <dbReference type="Pfam" id="PF12849"/>
    </source>
</evidence>
<name>Q83MW9_TROWT</name>
<dbReference type="InterPro" id="IPR005673">
    <property type="entry name" value="ABC_phos-bd_PstS"/>
</dbReference>
<dbReference type="GO" id="GO:0042301">
    <property type="term" value="F:phosphate ion binding"/>
    <property type="evidence" value="ECO:0007669"/>
    <property type="project" value="InterPro"/>
</dbReference>
<keyword evidence="3 4" id="KW-0592">Phosphate transport</keyword>
<proteinExistence type="inferred from homology"/>
<sequence>MCRLDRKLFLVFASVVTLFSVSCFGNSKTSLEGSVSVTGASSQSVAQSVWISEFRKIHPGVTVNYEPQGSGAGRRAFLSGAVDLAATDVPFADPELTGDFKGCTADGPLQLPVYISPIAIAYNLPGVSDLKLDASVIAGIFSGAITTWDSPRISALNPGIELPNKKITAVHRSDNSGTTENFSDYIHTNAPSDWPHKPSTKFPYTYGEAAKGTSGVAQVLKATVGSIGYLDLSLARGMSLATLKVGSGFSKPSAESATLTVSDSEFPSKNPNSFSVKINRRTEKAGAWPLILVSYVVACVGYKKGNKDAIFSYLKFILSEKAQGQAAQQAGSAPLPESLSKKLLELVNKIAEKNGA</sequence>
<keyword evidence="8" id="KW-1185">Reference proteome</keyword>
<dbReference type="RefSeq" id="WP_011102523.1">
    <property type="nucleotide sequence ID" value="NC_004572.3"/>
</dbReference>
<dbReference type="PIRSF" id="PIRSF002756">
    <property type="entry name" value="PstS"/>
    <property type="match status" value="1"/>
</dbReference>
<keyword evidence="5" id="KW-0732">Signal</keyword>
<dbReference type="PANTHER" id="PTHR42996:SF1">
    <property type="entry name" value="PHOSPHATE-BINDING PROTEIN PSTS"/>
    <property type="match status" value="1"/>
</dbReference>
<dbReference type="AlphaFoldDB" id="Q83MW9"/>